<dbReference type="Proteomes" id="UP001634007">
    <property type="component" value="Unassembled WGS sequence"/>
</dbReference>
<proteinExistence type="predicted"/>
<organism evidence="2 3">
    <name type="scientific">Eucalyptus globulus</name>
    <name type="common">Tasmanian blue gum</name>
    <dbReference type="NCBI Taxonomy" id="34317"/>
    <lineage>
        <taxon>Eukaryota</taxon>
        <taxon>Viridiplantae</taxon>
        <taxon>Streptophyta</taxon>
        <taxon>Embryophyta</taxon>
        <taxon>Tracheophyta</taxon>
        <taxon>Spermatophyta</taxon>
        <taxon>Magnoliopsida</taxon>
        <taxon>eudicotyledons</taxon>
        <taxon>Gunneridae</taxon>
        <taxon>Pentapetalae</taxon>
        <taxon>rosids</taxon>
        <taxon>malvids</taxon>
        <taxon>Myrtales</taxon>
        <taxon>Myrtaceae</taxon>
        <taxon>Myrtoideae</taxon>
        <taxon>Eucalypteae</taxon>
        <taxon>Eucalyptus</taxon>
    </lineage>
</organism>
<dbReference type="EMBL" id="JBJKBG010000006">
    <property type="protein sequence ID" value="KAL3736831.1"/>
    <property type="molecule type" value="Genomic_DNA"/>
</dbReference>
<reference evidence="2 3" key="1">
    <citation type="submission" date="2024-11" db="EMBL/GenBank/DDBJ databases">
        <title>Chromosome-level genome assembly of Eucalyptus globulus Labill. provides insights into its genome evolution.</title>
        <authorList>
            <person name="Li X."/>
        </authorList>
    </citation>
    <scope>NUCLEOTIDE SEQUENCE [LARGE SCALE GENOMIC DNA]</scope>
    <source>
        <strain evidence="2">CL2024</strain>
        <tissue evidence="2">Fresh tender leaves</tissue>
    </source>
</reference>
<evidence type="ECO:0000313" key="2">
    <source>
        <dbReference type="EMBL" id="KAL3736831.1"/>
    </source>
</evidence>
<protein>
    <submittedName>
        <fullName evidence="2">Uncharacterized protein</fullName>
    </submittedName>
</protein>
<feature type="compositionally biased region" description="Polar residues" evidence="1">
    <location>
        <begin position="1"/>
        <end position="14"/>
    </location>
</feature>
<comment type="caution">
    <text evidence="2">The sequence shown here is derived from an EMBL/GenBank/DDBJ whole genome shotgun (WGS) entry which is preliminary data.</text>
</comment>
<accession>A0ABD3K9X5</accession>
<feature type="compositionally biased region" description="Basic and acidic residues" evidence="1">
    <location>
        <begin position="24"/>
        <end position="33"/>
    </location>
</feature>
<feature type="region of interest" description="Disordered" evidence="1">
    <location>
        <begin position="1"/>
        <end position="74"/>
    </location>
</feature>
<evidence type="ECO:0000256" key="1">
    <source>
        <dbReference type="SAM" id="MobiDB-lite"/>
    </source>
</evidence>
<evidence type="ECO:0000313" key="3">
    <source>
        <dbReference type="Proteomes" id="UP001634007"/>
    </source>
</evidence>
<keyword evidence="3" id="KW-1185">Reference proteome</keyword>
<name>A0ABD3K9X5_EUCGL</name>
<gene>
    <name evidence="2" type="ORF">ACJRO7_025718</name>
</gene>
<sequence>MLQSLKQRINASSSKIEHTMLGCWKKEEEDPQKISKSRPPPPPPPGVAKKGASTSDSSAVGKKQTFGPPATAIEIRPKTSYPEYDTWIVLNDSRQLMIAVNEYAV</sequence>
<dbReference type="AlphaFoldDB" id="A0ABD3K9X5"/>